<feature type="region of interest" description="Disordered" evidence="3">
    <location>
        <begin position="267"/>
        <end position="474"/>
    </location>
</feature>
<dbReference type="GO" id="GO:0003677">
    <property type="term" value="F:DNA binding"/>
    <property type="evidence" value="ECO:0007669"/>
    <property type="project" value="InterPro"/>
</dbReference>
<protein>
    <recommendedName>
        <fullName evidence="6">DNA glycosylase</fullName>
    </recommendedName>
</protein>
<feature type="compositionally biased region" description="Basic and acidic residues" evidence="3">
    <location>
        <begin position="282"/>
        <end position="329"/>
    </location>
</feature>
<evidence type="ECO:0000256" key="2">
    <source>
        <dbReference type="ARBA" id="ARBA00023242"/>
    </source>
</evidence>
<reference evidence="4" key="1">
    <citation type="submission" date="2022-12" db="EMBL/GenBank/DDBJ databases">
        <authorList>
            <person name="Petersen C."/>
        </authorList>
    </citation>
    <scope>NUCLEOTIDE SEQUENCE</scope>
    <source>
        <strain evidence="4">IBT 29495</strain>
    </source>
</reference>
<feature type="compositionally biased region" description="Low complexity" evidence="3">
    <location>
        <begin position="88"/>
        <end position="104"/>
    </location>
</feature>
<proteinExistence type="predicted"/>
<dbReference type="GO" id="GO:0005634">
    <property type="term" value="C:nucleus"/>
    <property type="evidence" value="ECO:0007669"/>
    <property type="project" value="UniProtKB-SubCell"/>
</dbReference>
<sequence length="860" mass="97205">MARLSKISIVVPLPSFDIDPLKTFDEDFFDRAVDNILSEEASIEESRDEMMDGDIGISSPFGYDGTSDSSRLNHRRSQRTETKSPHFSTPSISASPTSSTANNTKSRKSSKIKKSVTMENLGGGDEPVMSPENITQPQREKEVMEVEHYPIHEAGGPPSALPELTESPEIPILDNEMTAEERIFASVDPEKQMEVMKFIVSHCFMTEQVQPVRRSARRKFTGQVREVAMEAGMNDTAIDALIDHVRNTFLEDREVAADNYADSAFGDEVDGEEEIHRKRRKSSTDHTEDRENKKNKRRQSDNPRRHSHDAMQHDKPTKVVEVRVPEDVSTKIQDNRYAQLDEHKHKDNTPDLPQLSTNIIRGNPSTFIDLTDSPPYDEVNPESPRPANAVDIKPFKRREPSEKSQNEKNRRKRERKRERNKHRKSSVEQQQPQDDAAHSADEQASGDSIDGKDRIPPSISQQTSFGGSSATPSDEVQSKYFLGVGNPRFGSKSRQEMPSSLNEWSIPPETRQLLDDLNLPPDFLSSDSFLSDVPSDFDSHSDWNDLCDPPSHVHITISPPKSPCLVSQSTDPDPKTPVKSTSFLNPEPIKTPQAKAPKHSPYFPRVLVDPESCLPFPPIDAPCFGLVQEQLAHDPFRLLIATIFLNRTRGGVALPVLFKVFDRYPTIKAMAEADLPEFVSIINCLGFQNQRARKCTTLAQTWLSDPPNKNKRYRKLHYPRNLDGRNVGREECIDEEDLRVAWEIAHLPGVGAYSLDSWRIFCRDELRGKASDWKGRDATEAGFVPEWKCVLPHDKELRAYLTWMWLKEGWIWDYNTGDLTLASDKTMRAAQSGGIAREEEGSWVLETSPVKAVNGLYESD</sequence>
<comment type="subcellular location">
    <subcellularLocation>
        <location evidence="1">Nucleus</location>
    </subcellularLocation>
</comment>
<feature type="compositionally biased region" description="Basic and acidic residues" evidence="3">
    <location>
        <begin position="339"/>
        <end position="349"/>
    </location>
</feature>
<feature type="region of interest" description="Disordered" evidence="3">
    <location>
        <begin position="558"/>
        <end position="598"/>
    </location>
</feature>
<dbReference type="InterPro" id="IPR045138">
    <property type="entry name" value="MeCP2/MBD4"/>
</dbReference>
<feature type="compositionally biased region" description="Basic and acidic residues" evidence="3">
    <location>
        <begin position="393"/>
        <end position="408"/>
    </location>
</feature>
<evidence type="ECO:0000256" key="1">
    <source>
        <dbReference type="ARBA" id="ARBA00004123"/>
    </source>
</evidence>
<keyword evidence="5" id="KW-1185">Reference proteome</keyword>
<dbReference type="PANTHER" id="PTHR15074:SF0">
    <property type="entry name" value="METHYL-CPG-BINDING DOMAIN PROTEIN 4-LIKE PROTEIN"/>
    <property type="match status" value="1"/>
</dbReference>
<reference evidence="4" key="2">
    <citation type="journal article" date="2023" name="IMA Fungus">
        <title>Comparative genomic study of the Penicillium genus elucidates a diverse pangenome and 15 lateral gene transfer events.</title>
        <authorList>
            <person name="Petersen C."/>
            <person name="Sorensen T."/>
            <person name="Nielsen M.R."/>
            <person name="Sondergaard T.E."/>
            <person name="Sorensen J.L."/>
            <person name="Fitzpatrick D.A."/>
            <person name="Frisvad J.C."/>
            <person name="Nielsen K.L."/>
        </authorList>
    </citation>
    <scope>NUCLEOTIDE SEQUENCE</scope>
    <source>
        <strain evidence="4">IBT 29495</strain>
    </source>
</reference>
<dbReference type="Proteomes" id="UP001149954">
    <property type="component" value="Unassembled WGS sequence"/>
</dbReference>
<dbReference type="AlphaFoldDB" id="A0A9X0C3W6"/>
<evidence type="ECO:0000256" key="3">
    <source>
        <dbReference type="SAM" id="MobiDB-lite"/>
    </source>
</evidence>
<feature type="compositionally biased region" description="Basic residues" evidence="3">
    <location>
        <begin position="409"/>
        <end position="424"/>
    </location>
</feature>
<dbReference type="OrthoDB" id="10265068at2759"/>
<gene>
    <name evidence="4" type="ORF">N7463_008541</name>
</gene>
<keyword evidence="2" id="KW-0539">Nucleus</keyword>
<feature type="region of interest" description="Disordered" evidence="3">
    <location>
        <begin position="43"/>
        <end position="135"/>
    </location>
</feature>
<dbReference type="EMBL" id="JAPWDS010000005">
    <property type="protein sequence ID" value="KAJ5496554.1"/>
    <property type="molecule type" value="Genomic_DNA"/>
</dbReference>
<dbReference type="Gene3D" id="1.10.340.30">
    <property type="entry name" value="Hypothetical protein, domain 2"/>
    <property type="match status" value="1"/>
</dbReference>
<evidence type="ECO:0000313" key="4">
    <source>
        <dbReference type="EMBL" id="KAJ5496554.1"/>
    </source>
</evidence>
<evidence type="ECO:0008006" key="6">
    <source>
        <dbReference type="Google" id="ProtNLM"/>
    </source>
</evidence>
<evidence type="ECO:0000313" key="5">
    <source>
        <dbReference type="Proteomes" id="UP001149954"/>
    </source>
</evidence>
<feature type="compositionally biased region" description="Polar residues" evidence="3">
    <location>
        <begin position="354"/>
        <end position="368"/>
    </location>
</feature>
<dbReference type="InterPro" id="IPR011257">
    <property type="entry name" value="DNA_glycosylase"/>
</dbReference>
<name>A0A9X0C3W6_9EURO</name>
<dbReference type="FunFam" id="1.10.340.30:FF:000020">
    <property type="entry name" value="Pre-mRNA splicing factor, putative"/>
    <property type="match status" value="1"/>
</dbReference>
<comment type="caution">
    <text evidence="4">The sequence shown here is derived from an EMBL/GenBank/DDBJ whole genome shotgun (WGS) entry which is preliminary data.</text>
</comment>
<feature type="compositionally biased region" description="Polar residues" evidence="3">
    <location>
        <begin position="458"/>
        <end position="474"/>
    </location>
</feature>
<dbReference type="GO" id="GO:0003824">
    <property type="term" value="F:catalytic activity"/>
    <property type="evidence" value="ECO:0007669"/>
    <property type="project" value="InterPro"/>
</dbReference>
<accession>A0A9X0C3W6</accession>
<dbReference type="PANTHER" id="PTHR15074">
    <property type="entry name" value="METHYL-CPG-BINDING PROTEIN"/>
    <property type="match status" value="1"/>
</dbReference>
<dbReference type="SUPFAM" id="SSF48150">
    <property type="entry name" value="DNA-glycosylase"/>
    <property type="match status" value="1"/>
</dbReference>
<feature type="compositionally biased region" description="Basic residues" evidence="3">
    <location>
        <begin position="105"/>
        <end position="114"/>
    </location>
</feature>
<organism evidence="4 5">
    <name type="scientific">Penicillium fimorum</name>
    <dbReference type="NCBI Taxonomy" id="1882269"/>
    <lineage>
        <taxon>Eukaryota</taxon>
        <taxon>Fungi</taxon>
        <taxon>Dikarya</taxon>
        <taxon>Ascomycota</taxon>
        <taxon>Pezizomycotina</taxon>
        <taxon>Eurotiomycetes</taxon>
        <taxon>Eurotiomycetidae</taxon>
        <taxon>Eurotiales</taxon>
        <taxon>Aspergillaceae</taxon>
        <taxon>Penicillium</taxon>
    </lineage>
</organism>
<dbReference type="GO" id="GO:0006281">
    <property type="term" value="P:DNA repair"/>
    <property type="evidence" value="ECO:0007669"/>
    <property type="project" value="InterPro"/>
</dbReference>